<dbReference type="PROSITE" id="PS51257">
    <property type="entry name" value="PROKAR_LIPOPROTEIN"/>
    <property type="match status" value="1"/>
</dbReference>
<protein>
    <submittedName>
        <fullName evidence="1">Uncharacterized protein</fullName>
    </submittedName>
</protein>
<comment type="caution">
    <text evidence="1">The sequence shown here is derived from an EMBL/GenBank/DDBJ whole genome shotgun (WGS) entry which is preliminary data.</text>
</comment>
<gene>
    <name evidence="1" type="ORF">GX523_09795</name>
</gene>
<sequence length="210" mass="23754">MKRFFCVLILLVIAGLLSGCNNKSLPSVSVSPAAAGNKGLEQALDLPDDEIVNEYCSTLDLCLGDDLLFTDAKTIPSQTLFTFFCYITNSYGSDYQNKWYIKADNNYRVPVADIKEILNRYFDGCNFDPVQIDGYLEQTNEIVIGGLSGFGGGRFPTLVKKEQLNNDTLKLKVDYYDDQYKTVFYTKVYTIRFTANGYQYLSIIKIFEKS</sequence>
<dbReference type="Proteomes" id="UP000553059">
    <property type="component" value="Unassembled WGS sequence"/>
</dbReference>
<dbReference type="AlphaFoldDB" id="A0A7C7D5Y6"/>
<evidence type="ECO:0000313" key="2">
    <source>
        <dbReference type="Proteomes" id="UP000553059"/>
    </source>
</evidence>
<proteinExistence type="predicted"/>
<name>A0A7C7D5Y6_9FIRM</name>
<organism evidence="1 2">
    <name type="scientific">Desulfitobacterium dehalogenans</name>
    <dbReference type="NCBI Taxonomy" id="36854"/>
    <lineage>
        <taxon>Bacteria</taxon>
        <taxon>Bacillati</taxon>
        <taxon>Bacillota</taxon>
        <taxon>Clostridia</taxon>
        <taxon>Eubacteriales</taxon>
        <taxon>Desulfitobacteriaceae</taxon>
        <taxon>Desulfitobacterium</taxon>
    </lineage>
</organism>
<accession>A0A7C7D5Y6</accession>
<reference evidence="1 2" key="1">
    <citation type="journal article" date="2020" name="Biotechnol. Biofuels">
        <title>New insights from the biogas microbiome by comprehensive genome-resolved metagenomics of nearly 1600 species originating from multiple anaerobic digesters.</title>
        <authorList>
            <person name="Campanaro S."/>
            <person name="Treu L."/>
            <person name="Rodriguez-R L.M."/>
            <person name="Kovalovszki A."/>
            <person name="Ziels R.M."/>
            <person name="Maus I."/>
            <person name="Zhu X."/>
            <person name="Kougias P.G."/>
            <person name="Basile A."/>
            <person name="Luo G."/>
            <person name="Schluter A."/>
            <person name="Konstantinidis K.T."/>
            <person name="Angelidaki I."/>
        </authorList>
    </citation>
    <scope>NUCLEOTIDE SEQUENCE [LARGE SCALE GENOMIC DNA]</scope>
    <source>
        <strain evidence="1">AS05jafATM_4</strain>
    </source>
</reference>
<evidence type="ECO:0000313" key="1">
    <source>
        <dbReference type="EMBL" id="HHY27014.1"/>
    </source>
</evidence>
<dbReference type="EMBL" id="DUTF01000223">
    <property type="protein sequence ID" value="HHY27014.1"/>
    <property type="molecule type" value="Genomic_DNA"/>
</dbReference>